<dbReference type="SUPFAM" id="SSF51338">
    <property type="entry name" value="Composite domain of metallo-dependent hydrolases"/>
    <property type="match status" value="1"/>
</dbReference>
<dbReference type="PhylomeDB" id="Q1AV74"/>
<proteinExistence type="inferred from homology"/>
<sequence length="588" mass="62918">MRVGSEEHRRLLAVARGEEPPDLLVRGGTVANVYSGELLRADVAASGGCIAYVGQDPPPPGPETRTVEAGGAIVAPGYIEAHTHPWVLYDPVSLAGAAAALGTTTVVADTLFFHLQMGPERLAWLLDDLRALPVNYLWVARLISQSEFPGERRLFSPEAAGDLLGREDVVGTAEITRWPALAAGDGHLLEGIARARQAGKVSDGHTGGASEARLPALVAAGITADHEAISAREAISRLRLGLWTMLRHSSLRPDLPELLRAVTEEGVSTRRLILTTDGSSPEHIAEHGLVDGLLRLAVEQGVDPMQALRMVTLNPATWMRRDHELGGLAPGRRADILLLPDLSSFRPRTVICGGRVVAEEGRLLAPLPSLDWESYGARPRFEPSLPLEDPRLYPPRAGASPRGAPVIELVSAVITRLRWERLQEREGLVGLGGAPEGLLYAALVDREGGWVSRALVAGFAGDALEGFASTYNTTTQLLVLGRDPRAMARAAARVREMGGGIALVAGGEVVCEVPLPVCGMMSPGTFEEAVARNRSLSRELESRGYPFHDLLYTLLFLTCDFLPAVRLTPRGVLEVKSGRVLVPSGPPL</sequence>
<evidence type="ECO:0000256" key="4">
    <source>
        <dbReference type="ARBA" id="ARBA00047720"/>
    </source>
</evidence>
<dbReference type="Proteomes" id="UP000006637">
    <property type="component" value="Chromosome"/>
</dbReference>
<dbReference type="GO" id="GO:0000034">
    <property type="term" value="F:adenine deaminase activity"/>
    <property type="evidence" value="ECO:0007669"/>
    <property type="project" value="UniProtKB-EC"/>
</dbReference>
<dbReference type="PANTHER" id="PTHR11113">
    <property type="entry name" value="N-ACETYLGLUCOSAMINE-6-PHOSPHATE DEACETYLASE"/>
    <property type="match status" value="1"/>
</dbReference>
<feature type="domain" description="Adenine deaminase C-terminal" evidence="6">
    <location>
        <begin position="413"/>
        <end position="577"/>
    </location>
</feature>
<evidence type="ECO:0000256" key="1">
    <source>
        <dbReference type="ARBA" id="ARBA00006773"/>
    </source>
</evidence>
<evidence type="ECO:0000313" key="7">
    <source>
        <dbReference type="EMBL" id="ABG04704.1"/>
    </source>
</evidence>
<dbReference type="AlphaFoldDB" id="Q1AV74"/>
<dbReference type="Pfam" id="PF13382">
    <property type="entry name" value="Adenine_deam_C"/>
    <property type="match status" value="1"/>
</dbReference>
<dbReference type="InterPro" id="IPR032466">
    <property type="entry name" value="Metal_Hydrolase"/>
</dbReference>
<organism evidence="7 8">
    <name type="scientific">Rubrobacter xylanophilus (strain DSM 9941 / JCM 11954 / NBRC 16129 / PRD-1)</name>
    <dbReference type="NCBI Taxonomy" id="266117"/>
    <lineage>
        <taxon>Bacteria</taxon>
        <taxon>Bacillati</taxon>
        <taxon>Actinomycetota</taxon>
        <taxon>Rubrobacteria</taxon>
        <taxon>Rubrobacterales</taxon>
        <taxon>Rubrobacteraceae</taxon>
        <taxon>Rubrobacter</taxon>
    </lineage>
</organism>
<dbReference type="KEGG" id="rxy:Rxyl_1744"/>
<accession>Q1AV74</accession>
<keyword evidence="8" id="KW-1185">Reference proteome</keyword>
<dbReference type="Gene3D" id="3.20.20.140">
    <property type="entry name" value="Metal-dependent hydrolases"/>
    <property type="match status" value="1"/>
</dbReference>
<dbReference type="RefSeq" id="WP_011564721.1">
    <property type="nucleotide sequence ID" value="NC_008148.1"/>
</dbReference>
<gene>
    <name evidence="7" type="ordered locus">Rxyl_1744</name>
</gene>
<keyword evidence="3 7" id="KW-0378">Hydrolase</keyword>
<dbReference type="STRING" id="266117.Rxyl_1744"/>
<evidence type="ECO:0000259" key="5">
    <source>
        <dbReference type="Pfam" id="PF01979"/>
    </source>
</evidence>
<dbReference type="EMBL" id="CP000386">
    <property type="protein sequence ID" value="ABG04704.1"/>
    <property type="molecule type" value="Genomic_DNA"/>
</dbReference>
<comment type="similarity">
    <text evidence="1">Belongs to the metallo-dependent hydrolases superfamily. Adenine deaminase family.</text>
</comment>
<dbReference type="InterPro" id="IPR006680">
    <property type="entry name" value="Amidohydro-rel"/>
</dbReference>
<feature type="domain" description="Amidohydrolase-related" evidence="5">
    <location>
        <begin position="73"/>
        <end position="357"/>
    </location>
</feature>
<protein>
    <recommendedName>
        <fullName evidence="2">adenine deaminase</fullName>
        <ecNumber evidence="2">3.5.4.2</ecNumber>
    </recommendedName>
</protein>
<dbReference type="PANTHER" id="PTHR11113:SF6">
    <property type="entry name" value="ADENINE DEAMINASE YERA-RELATED"/>
    <property type="match status" value="1"/>
</dbReference>
<comment type="catalytic activity">
    <reaction evidence="4">
        <text>adenine + H2O + H(+) = hypoxanthine + NH4(+)</text>
        <dbReference type="Rhea" id="RHEA:23688"/>
        <dbReference type="ChEBI" id="CHEBI:15377"/>
        <dbReference type="ChEBI" id="CHEBI:15378"/>
        <dbReference type="ChEBI" id="CHEBI:16708"/>
        <dbReference type="ChEBI" id="CHEBI:17368"/>
        <dbReference type="ChEBI" id="CHEBI:28938"/>
        <dbReference type="EC" id="3.5.4.2"/>
    </reaction>
</comment>
<dbReference type="Pfam" id="PF01979">
    <property type="entry name" value="Amidohydro_1"/>
    <property type="match status" value="1"/>
</dbReference>
<dbReference type="HOGENOM" id="CLU_027935_0_0_11"/>
<dbReference type="EC" id="3.5.4.2" evidence="2"/>
<dbReference type="SUPFAM" id="SSF51556">
    <property type="entry name" value="Metallo-dependent hydrolases"/>
    <property type="match status" value="1"/>
</dbReference>
<evidence type="ECO:0000256" key="2">
    <source>
        <dbReference type="ARBA" id="ARBA00012782"/>
    </source>
</evidence>
<dbReference type="InterPro" id="IPR026912">
    <property type="entry name" value="Adenine_deam_C"/>
</dbReference>
<evidence type="ECO:0000256" key="3">
    <source>
        <dbReference type="ARBA" id="ARBA00022801"/>
    </source>
</evidence>
<dbReference type="Gene3D" id="2.30.40.10">
    <property type="entry name" value="Urease, subunit C, domain 1"/>
    <property type="match status" value="1"/>
</dbReference>
<dbReference type="InterPro" id="IPR011059">
    <property type="entry name" value="Metal-dep_hydrolase_composite"/>
</dbReference>
<name>Q1AV74_RUBXD</name>
<evidence type="ECO:0000259" key="6">
    <source>
        <dbReference type="Pfam" id="PF13382"/>
    </source>
</evidence>
<evidence type="ECO:0000313" key="8">
    <source>
        <dbReference type="Proteomes" id="UP000006637"/>
    </source>
</evidence>
<reference evidence="7 8" key="1">
    <citation type="submission" date="2006-06" db="EMBL/GenBank/DDBJ databases">
        <title>Complete sequence of Rubrobacter xylanophilus DSM 9941.</title>
        <authorList>
            <consortium name="US DOE Joint Genome Institute"/>
            <person name="Copeland A."/>
            <person name="Lucas S."/>
            <person name="Lapidus A."/>
            <person name="Barry K."/>
            <person name="Detter J.C."/>
            <person name="Glavina del Rio T."/>
            <person name="Hammon N."/>
            <person name="Israni S."/>
            <person name="Dalin E."/>
            <person name="Tice H."/>
            <person name="Pitluck S."/>
            <person name="Munk A.C."/>
            <person name="Brettin T."/>
            <person name="Bruce D."/>
            <person name="Han C."/>
            <person name="Tapia R."/>
            <person name="Gilna P."/>
            <person name="Schmutz J."/>
            <person name="Larimer F."/>
            <person name="Land M."/>
            <person name="Hauser L."/>
            <person name="Kyrpides N."/>
            <person name="Lykidis A."/>
            <person name="da Costa M.S."/>
            <person name="Rainey F.A."/>
            <person name="Empadinhas N."/>
            <person name="Jolivet E."/>
            <person name="Battista J.R."/>
            <person name="Richardson P."/>
        </authorList>
    </citation>
    <scope>NUCLEOTIDE SEQUENCE [LARGE SCALE GENOMIC DNA]</scope>
    <source>
        <strain evidence="8">DSM 9941 / NBRC 16129 / PRD-1</strain>
    </source>
</reference>
<dbReference type="eggNOG" id="COG1001">
    <property type="taxonomic scope" value="Bacteria"/>
</dbReference>